<dbReference type="Pfam" id="PF02321">
    <property type="entry name" value="OEP"/>
    <property type="match status" value="2"/>
</dbReference>
<evidence type="ECO:0000256" key="1">
    <source>
        <dbReference type="ARBA" id="ARBA00004370"/>
    </source>
</evidence>
<evidence type="ECO:0000313" key="12">
    <source>
        <dbReference type="Proteomes" id="UP001497493"/>
    </source>
</evidence>
<sequence>MLVLGGCAVVGETSAPPKFITPPAVSATLAEAGEASVRFVRHWPRAEWWKDFHDPELNRLLDAALRGNPDLRVALARLRQAEAAAEFQAADLLPALDSEFEVRQRRFSATDIYGPLGGRTRTGAYLDAVVLRYRLDLWGKQRAALEAAAGLEQAQRAELALARLLLATALARAYFRLGAAEGQARLAGERVARAEERCRLAQLRWERGLDTRDAVEAATQQLAEARQLEAELHAETQKLRHRIAALAGQGPDWGRTVTVAENHYGQAFPLPERLPLTLLAHRPDVVAARWRAEAAARAVHIAKAEFYPDLELTGFAGLRSVDLKALFLSQGASLAYAIGPTLSLPLFDGGRRRAELKKQEAGYAAAVESYNRTVLEAVRQVAEALAEWQRSQREDRAQEQAVAAAAAQWDLAVRRARAGLATRLDALRAEQDLLQQRIRLTALQGEHWVHAVDLIEALGGGYAAGSGARDNP</sequence>
<evidence type="ECO:0000256" key="8">
    <source>
        <dbReference type="ARBA" id="ARBA00023288"/>
    </source>
</evidence>
<name>A0ABM9NLZ2_9GAMM</name>
<dbReference type="SUPFAM" id="SSF56954">
    <property type="entry name" value="Outer membrane efflux proteins (OEP)"/>
    <property type="match status" value="1"/>
</dbReference>
<comment type="similarity">
    <text evidence="2 10">Belongs to the outer membrane factor (OMF) (TC 1.B.17) family.</text>
</comment>
<proteinExistence type="inferred from homology"/>
<evidence type="ECO:0000256" key="4">
    <source>
        <dbReference type="ARBA" id="ARBA00022692"/>
    </source>
</evidence>
<dbReference type="PANTHER" id="PTHR30203">
    <property type="entry name" value="OUTER MEMBRANE CATION EFFLUX PROTEIN"/>
    <property type="match status" value="1"/>
</dbReference>
<dbReference type="Proteomes" id="UP001497493">
    <property type="component" value="Chromosome"/>
</dbReference>
<organism evidence="11 12">
    <name type="scientific">Candidatus Methylocalor cossyra</name>
    <dbReference type="NCBI Taxonomy" id="3108543"/>
    <lineage>
        <taxon>Bacteria</taxon>
        <taxon>Pseudomonadati</taxon>
        <taxon>Pseudomonadota</taxon>
        <taxon>Gammaproteobacteria</taxon>
        <taxon>Methylococcales</taxon>
        <taxon>Methylococcaceae</taxon>
        <taxon>Candidatus Methylocalor</taxon>
    </lineage>
</organism>
<comment type="function">
    <text evidence="9">Could be involved in resistance to puromycin, acriflavine and tetraphenylarsonium chloride.</text>
</comment>
<keyword evidence="8 10" id="KW-0449">Lipoprotein</keyword>
<evidence type="ECO:0000256" key="5">
    <source>
        <dbReference type="ARBA" id="ARBA00022729"/>
    </source>
</evidence>
<keyword evidence="3 10" id="KW-1134">Transmembrane beta strand</keyword>
<dbReference type="PANTHER" id="PTHR30203:SF20">
    <property type="entry name" value="MULTIDRUG RESISTANCE OUTER MEMBRANE PROTEIN MDTP-RELATED"/>
    <property type="match status" value="1"/>
</dbReference>
<evidence type="ECO:0000256" key="2">
    <source>
        <dbReference type="ARBA" id="ARBA00007613"/>
    </source>
</evidence>
<dbReference type="Gene3D" id="2.20.200.10">
    <property type="entry name" value="Outer membrane efflux proteins (OEP)"/>
    <property type="match status" value="1"/>
</dbReference>
<evidence type="ECO:0000256" key="6">
    <source>
        <dbReference type="ARBA" id="ARBA00023136"/>
    </source>
</evidence>
<dbReference type="InterPro" id="IPR003423">
    <property type="entry name" value="OMP_efflux"/>
</dbReference>
<keyword evidence="12" id="KW-1185">Reference proteome</keyword>
<evidence type="ECO:0000256" key="7">
    <source>
        <dbReference type="ARBA" id="ARBA00023139"/>
    </source>
</evidence>
<accession>A0ABM9NLZ2</accession>
<keyword evidence="6 10" id="KW-0472">Membrane</keyword>
<evidence type="ECO:0000256" key="9">
    <source>
        <dbReference type="ARBA" id="ARBA00037313"/>
    </source>
</evidence>
<dbReference type="EMBL" id="OZ026884">
    <property type="protein sequence ID" value="CAL1241666.1"/>
    <property type="molecule type" value="Genomic_DNA"/>
</dbReference>
<evidence type="ECO:0000256" key="3">
    <source>
        <dbReference type="ARBA" id="ARBA00022452"/>
    </source>
</evidence>
<evidence type="ECO:0000313" key="11">
    <source>
        <dbReference type="EMBL" id="CAL1241666.1"/>
    </source>
</evidence>
<protein>
    <submittedName>
        <fullName evidence="11">Outer membrane component of tripartite multidrug resistance system</fullName>
    </submittedName>
</protein>
<evidence type="ECO:0000256" key="10">
    <source>
        <dbReference type="RuleBase" id="RU362097"/>
    </source>
</evidence>
<keyword evidence="5" id="KW-0732">Signal</keyword>
<keyword evidence="7 10" id="KW-0564">Palmitate</keyword>
<dbReference type="Gene3D" id="1.20.1600.10">
    <property type="entry name" value="Outer membrane efflux proteins (OEP)"/>
    <property type="match status" value="1"/>
</dbReference>
<keyword evidence="4 10" id="KW-0812">Transmembrane</keyword>
<dbReference type="InterPro" id="IPR010131">
    <property type="entry name" value="MdtP/NodT-like"/>
</dbReference>
<comment type="subcellular location">
    <subcellularLocation>
        <location evidence="10">Cell outer membrane</location>
        <topology evidence="10">Lipid-anchor</topology>
    </subcellularLocation>
    <subcellularLocation>
        <location evidence="1">Membrane</location>
    </subcellularLocation>
</comment>
<reference evidence="11 12" key="1">
    <citation type="submission" date="2024-04" db="EMBL/GenBank/DDBJ databases">
        <authorList>
            <person name="Cremers G."/>
        </authorList>
    </citation>
    <scope>NUCLEOTIDE SEQUENCE [LARGE SCALE GENOMIC DNA]</scope>
    <source>
        <strain evidence="11">MeCH1-AG</strain>
    </source>
</reference>
<dbReference type="NCBIfam" id="TIGR01845">
    <property type="entry name" value="outer_NodT"/>
    <property type="match status" value="1"/>
</dbReference>
<gene>
    <name evidence="11" type="ORF">MECH1_V1_2890</name>
</gene>